<dbReference type="RefSeq" id="WP_107571103.1">
    <property type="nucleotide sequence ID" value="NZ_PYYB01000004.1"/>
</dbReference>
<protein>
    <submittedName>
        <fullName evidence="1">Uncharacterized protein</fullName>
    </submittedName>
</protein>
<accession>A0A2T4UCS0</accession>
<sequence>MSLLRRPASRVAAKRVVPWLIALDVGREAHSHVTSRLSPTERRQLFELVKRSGGRPSTLSARDRRQLQRLVDRLDLSGLAKHSVGAAITGRRHHGRGRRRR</sequence>
<organism evidence="1 2">
    <name type="scientific">Paraconexibacter algicola</name>
    <dbReference type="NCBI Taxonomy" id="2133960"/>
    <lineage>
        <taxon>Bacteria</taxon>
        <taxon>Bacillati</taxon>
        <taxon>Actinomycetota</taxon>
        <taxon>Thermoleophilia</taxon>
        <taxon>Solirubrobacterales</taxon>
        <taxon>Paraconexibacteraceae</taxon>
        <taxon>Paraconexibacter</taxon>
    </lineage>
</organism>
<name>A0A2T4UCS0_9ACTN</name>
<gene>
    <name evidence="1" type="ORF">C7Y72_20745</name>
</gene>
<dbReference type="EMBL" id="PYYB01000004">
    <property type="protein sequence ID" value="PTL55002.1"/>
    <property type="molecule type" value="Genomic_DNA"/>
</dbReference>
<proteinExistence type="predicted"/>
<evidence type="ECO:0000313" key="1">
    <source>
        <dbReference type="EMBL" id="PTL55002.1"/>
    </source>
</evidence>
<keyword evidence="2" id="KW-1185">Reference proteome</keyword>
<dbReference type="Proteomes" id="UP000240739">
    <property type="component" value="Unassembled WGS sequence"/>
</dbReference>
<reference evidence="1 2" key="1">
    <citation type="submission" date="2018-03" db="EMBL/GenBank/DDBJ databases">
        <title>Aquarubrobacter algicola gen. nov., sp. nov., a novel actinobacterium isolated from shallow eutrophic lake during the end of cyanobacterial harmful algal blooms.</title>
        <authorList>
            <person name="Chun S.J."/>
        </authorList>
    </citation>
    <scope>NUCLEOTIDE SEQUENCE [LARGE SCALE GENOMIC DNA]</scope>
    <source>
        <strain evidence="1 2">Seoho-28</strain>
    </source>
</reference>
<comment type="caution">
    <text evidence="1">The sequence shown here is derived from an EMBL/GenBank/DDBJ whole genome shotgun (WGS) entry which is preliminary data.</text>
</comment>
<evidence type="ECO:0000313" key="2">
    <source>
        <dbReference type="Proteomes" id="UP000240739"/>
    </source>
</evidence>
<dbReference type="AlphaFoldDB" id="A0A2T4UCS0"/>